<evidence type="ECO:0000256" key="1">
    <source>
        <dbReference type="ARBA" id="ARBA00022679"/>
    </source>
</evidence>
<reference evidence="5 6" key="1">
    <citation type="submission" date="2023-05" db="EMBL/GenBank/DDBJ databases">
        <title>Draft genome sequence of Streptomyces sp. B-S-A8 isolated from a cave soil in Thailand.</title>
        <authorList>
            <person name="Chamroensaksri N."/>
            <person name="Muangham S."/>
        </authorList>
    </citation>
    <scope>NUCLEOTIDE SEQUENCE [LARGE SCALE GENOMIC DNA]</scope>
    <source>
        <strain evidence="5 6">B-S-A8</strain>
    </source>
</reference>
<comment type="caution">
    <text evidence="5">The sequence shown here is derived from an EMBL/GenBank/DDBJ whole genome shotgun (WGS) entry which is preliminary data.</text>
</comment>
<dbReference type="InterPro" id="IPR050500">
    <property type="entry name" value="Phos_Acetyltrans/Butyryltrans"/>
</dbReference>
<keyword evidence="2" id="KW-0012">Acyltransferase</keyword>
<evidence type="ECO:0000313" key="6">
    <source>
        <dbReference type="Proteomes" id="UP001224661"/>
    </source>
</evidence>
<dbReference type="RefSeq" id="WP_282510615.1">
    <property type="nucleotide sequence ID" value="NZ_JASCIR010000002.1"/>
</dbReference>
<dbReference type="InterPro" id="IPR002505">
    <property type="entry name" value="PTA_PTB"/>
</dbReference>
<feature type="region of interest" description="Disordered" evidence="3">
    <location>
        <begin position="357"/>
        <end position="392"/>
    </location>
</feature>
<keyword evidence="6" id="KW-1185">Reference proteome</keyword>
<name>A0ABT6RM47_9ACTN</name>
<dbReference type="PANTHER" id="PTHR43356:SF1">
    <property type="entry name" value="PHOSPHATE ACETYLTRANSFERASE EUTD"/>
    <property type="match status" value="1"/>
</dbReference>
<dbReference type="Gene3D" id="3.40.50.10750">
    <property type="entry name" value="Isocitrate/Isopropylmalate dehydrogenase-like"/>
    <property type="match status" value="1"/>
</dbReference>
<dbReference type="Gene3D" id="3.40.50.10950">
    <property type="match status" value="1"/>
</dbReference>
<sequence length="392" mass="39965">MLVDPLAPARPPAGQAGPAVHHLVESWAARLRRCGHRPRVALADGTDARALWAAARLAAQGAVTPVLVGDPARIRALAADIGLQLPDDPGLFDILDPARMAADPRYADTLGAALDARPRLSAGERRELAADPLFLAATALRLGDVRACVAGSTRPTADVLRAGLYVVGLAPGIRTLSSSFLMVRPDGRTLGYGDCAVVVDPDPAQLADIAQATGATYRALAGEDPRVAFLSFSTRGSASHPRVERVREAVRLVRAAAPGLAVDGELQYDAAAVPAIGHSKAPASPVAGSANTFVFPNLEAGNIGYKIAQWSGGAAAIGPLLQGLAAPLHDLSRGCSGSDIAAIALVGGLQAVERTEASAVDPAASARPACSAPPVALSPSGSSHQEESTPCP</sequence>
<accession>A0ABT6RM47</accession>
<dbReference type="EMBL" id="JASCIR010000002">
    <property type="protein sequence ID" value="MDI3385498.1"/>
    <property type="molecule type" value="Genomic_DNA"/>
</dbReference>
<dbReference type="InterPro" id="IPR042112">
    <property type="entry name" value="P_AcTrfase_dom2"/>
</dbReference>
<evidence type="ECO:0000256" key="2">
    <source>
        <dbReference type="ARBA" id="ARBA00023315"/>
    </source>
</evidence>
<dbReference type="SUPFAM" id="SSF53659">
    <property type="entry name" value="Isocitrate/Isopropylmalate dehydrogenase-like"/>
    <property type="match status" value="1"/>
</dbReference>
<organism evidence="5 6">
    <name type="scientific">Streptomyces solicavernae</name>
    <dbReference type="NCBI Taxonomy" id="3043614"/>
    <lineage>
        <taxon>Bacteria</taxon>
        <taxon>Bacillati</taxon>
        <taxon>Actinomycetota</taxon>
        <taxon>Actinomycetes</taxon>
        <taxon>Kitasatosporales</taxon>
        <taxon>Streptomycetaceae</taxon>
        <taxon>Streptomyces</taxon>
    </lineage>
</organism>
<evidence type="ECO:0000256" key="3">
    <source>
        <dbReference type="SAM" id="MobiDB-lite"/>
    </source>
</evidence>
<gene>
    <name evidence="5" type="ORF">QIS99_04605</name>
</gene>
<dbReference type="Pfam" id="PF01515">
    <property type="entry name" value="PTA_PTB"/>
    <property type="match status" value="1"/>
</dbReference>
<feature type="domain" description="Phosphate acetyl/butaryl transferase" evidence="4">
    <location>
        <begin position="36"/>
        <end position="345"/>
    </location>
</feature>
<evidence type="ECO:0000313" key="5">
    <source>
        <dbReference type="EMBL" id="MDI3385498.1"/>
    </source>
</evidence>
<dbReference type="NCBIfam" id="NF007233">
    <property type="entry name" value="PRK09653.1"/>
    <property type="match status" value="1"/>
</dbReference>
<dbReference type="PANTHER" id="PTHR43356">
    <property type="entry name" value="PHOSPHATE ACETYLTRANSFERASE"/>
    <property type="match status" value="1"/>
</dbReference>
<keyword evidence="1" id="KW-0808">Transferase</keyword>
<feature type="compositionally biased region" description="Low complexity" evidence="3">
    <location>
        <begin position="362"/>
        <end position="375"/>
    </location>
</feature>
<dbReference type="InterPro" id="IPR042113">
    <property type="entry name" value="P_AcTrfase_dom1"/>
</dbReference>
<proteinExistence type="predicted"/>
<protein>
    <submittedName>
        <fullName evidence="5">Phosphotransacetylase</fullName>
    </submittedName>
</protein>
<dbReference type="Proteomes" id="UP001224661">
    <property type="component" value="Unassembled WGS sequence"/>
</dbReference>
<evidence type="ECO:0000259" key="4">
    <source>
        <dbReference type="Pfam" id="PF01515"/>
    </source>
</evidence>